<organism evidence="16 17">
    <name type="scientific">Nocardioides deserti</name>
    <dbReference type="NCBI Taxonomy" id="1588644"/>
    <lineage>
        <taxon>Bacteria</taxon>
        <taxon>Bacillati</taxon>
        <taxon>Actinomycetota</taxon>
        <taxon>Actinomycetes</taxon>
        <taxon>Propionibacteriales</taxon>
        <taxon>Nocardioidaceae</taxon>
        <taxon>Nocardioides</taxon>
    </lineage>
</organism>
<dbReference type="Gene3D" id="1.10.390.10">
    <property type="entry name" value="Neutral Protease Domain 2"/>
    <property type="match status" value="1"/>
</dbReference>
<dbReference type="Proteomes" id="UP000604001">
    <property type="component" value="Unassembled WGS sequence"/>
</dbReference>
<dbReference type="Pfam" id="PF17900">
    <property type="entry name" value="Peptidase_M1_N"/>
    <property type="match status" value="1"/>
</dbReference>
<evidence type="ECO:0000256" key="10">
    <source>
        <dbReference type="ARBA" id="ARBA00023049"/>
    </source>
</evidence>
<evidence type="ECO:0000256" key="7">
    <source>
        <dbReference type="ARBA" id="ARBA00022723"/>
    </source>
</evidence>
<evidence type="ECO:0000256" key="4">
    <source>
        <dbReference type="ARBA" id="ARBA00012564"/>
    </source>
</evidence>
<dbReference type="SUPFAM" id="SSF63737">
    <property type="entry name" value="Leukotriene A4 hydrolase N-terminal domain"/>
    <property type="match status" value="1"/>
</dbReference>
<evidence type="ECO:0000259" key="14">
    <source>
        <dbReference type="Pfam" id="PF01433"/>
    </source>
</evidence>
<evidence type="ECO:0000256" key="9">
    <source>
        <dbReference type="ARBA" id="ARBA00022833"/>
    </source>
</evidence>
<feature type="signal peptide" evidence="13">
    <location>
        <begin position="1"/>
        <end position="24"/>
    </location>
</feature>
<comment type="cofactor">
    <cofactor evidence="2">
        <name>Zn(2+)</name>
        <dbReference type="ChEBI" id="CHEBI:29105"/>
    </cofactor>
</comment>
<proteinExistence type="inferred from homology"/>
<dbReference type="InterPro" id="IPR042097">
    <property type="entry name" value="Aminopeptidase_N-like_N_sf"/>
</dbReference>
<evidence type="ECO:0000256" key="6">
    <source>
        <dbReference type="ARBA" id="ARBA00022670"/>
    </source>
</evidence>
<evidence type="ECO:0000313" key="16">
    <source>
        <dbReference type="EMBL" id="MBC2962115.1"/>
    </source>
</evidence>
<dbReference type="InterPro" id="IPR027268">
    <property type="entry name" value="Peptidase_M4/M1_CTD_sf"/>
</dbReference>
<dbReference type="PANTHER" id="PTHR11533:SF297">
    <property type="entry name" value="AMINOPEPTIDASE N"/>
    <property type="match status" value="1"/>
</dbReference>
<dbReference type="PRINTS" id="PR00756">
    <property type="entry name" value="ALADIPTASE"/>
</dbReference>
<evidence type="ECO:0000256" key="13">
    <source>
        <dbReference type="SAM" id="SignalP"/>
    </source>
</evidence>
<dbReference type="PANTHER" id="PTHR11533">
    <property type="entry name" value="PROTEASE M1 ZINC METALLOPROTEASE"/>
    <property type="match status" value="1"/>
</dbReference>
<sequence>MLRPRRLLTGLLTAALLLGGSAAALPGERAATGPRPGAAGIGDPYFPRDGNGGIDVRRYDVDVSYDFARGRLSGTTRLTLRPTQALSRFNLDLLLPVQDVRVDGRRAGWTRPDRHELRIRPARPLAAGEVVTVLVRYAGRPGRFGYAGERNWLADGGEVVAMNQPHMAPWWFPANDHPRDKAVVDVAVTVPTAKRVVGNGRLVSRTVHGRTATTRWRAAEPMAPYLAFFAAGPFEVDRGTDRANTPDGRDLPWYVAVSRRIPEPDRSRSMDLMRQTPAIVRWAERQLGEYPFGSTGGVTTSLDPGFALENQTRPTYPVMHGHGALATVVHEVAHQWFGDSVSVRGWRDIWVNEGAATFLEARYAETHGGVPAQRWMEGTHAALAGSEEFWDLRVDDPGPRRMFAAPVYVRGGMTFQALRQRIGEDDFWRLLRTWVGDRAGGHGSGVQLEALAERVSGEDLDAFFDAWLRAPRPPARTAANGFA</sequence>
<dbReference type="InterPro" id="IPR001930">
    <property type="entry name" value="Peptidase_M1"/>
</dbReference>
<evidence type="ECO:0000256" key="12">
    <source>
        <dbReference type="ARBA" id="ARBA00031533"/>
    </source>
</evidence>
<evidence type="ECO:0000256" key="5">
    <source>
        <dbReference type="ARBA" id="ARBA00015611"/>
    </source>
</evidence>
<name>A0ABR6UCE4_9ACTN</name>
<evidence type="ECO:0000259" key="15">
    <source>
        <dbReference type="Pfam" id="PF17900"/>
    </source>
</evidence>
<dbReference type="InterPro" id="IPR045357">
    <property type="entry name" value="Aminopeptidase_N-like_N"/>
</dbReference>
<dbReference type="Pfam" id="PF01433">
    <property type="entry name" value="Peptidase_M1"/>
    <property type="match status" value="1"/>
</dbReference>
<evidence type="ECO:0000256" key="2">
    <source>
        <dbReference type="ARBA" id="ARBA00001947"/>
    </source>
</evidence>
<dbReference type="EMBL" id="JACMYC010000016">
    <property type="protein sequence ID" value="MBC2962115.1"/>
    <property type="molecule type" value="Genomic_DNA"/>
</dbReference>
<feature type="chain" id="PRO_5045404486" description="Aminopeptidase N" evidence="13">
    <location>
        <begin position="25"/>
        <end position="483"/>
    </location>
</feature>
<evidence type="ECO:0000256" key="11">
    <source>
        <dbReference type="ARBA" id="ARBA00029811"/>
    </source>
</evidence>
<keyword evidence="13" id="KW-0732">Signal</keyword>
<dbReference type="Gene3D" id="2.60.40.1730">
    <property type="entry name" value="tricorn interacting facor f3 domain"/>
    <property type="match status" value="1"/>
</dbReference>
<accession>A0ABR6UCE4</accession>
<keyword evidence="6" id="KW-0645">Protease</keyword>
<dbReference type="SUPFAM" id="SSF55486">
    <property type="entry name" value="Metalloproteases ('zincins'), catalytic domain"/>
    <property type="match status" value="1"/>
</dbReference>
<keyword evidence="17" id="KW-1185">Reference proteome</keyword>
<reference evidence="16 17" key="1">
    <citation type="submission" date="2020-08" db="EMBL/GenBank/DDBJ databases">
        <title>novel species in genus Nocardioides.</title>
        <authorList>
            <person name="Zhang G."/>
        </authorList>
    </citation>
    <scope>NUCLEOTIDE SEQUENCE [LARGE SCALE GENOMIC DNA]</scope>
    <source>
        <strain evidence="16 17">SC8A-24</strain>
    </source>
</reference>
<evidence type="ECO:0000256" key="8">
    <source>
        <dbReference type="ARBA" id="ARBA00022801"/>
    </source>
</evidence>
<evidence type="ECO:0000256" key="3">
    <source>
        <dbReference type="ARBA" id="ARBA00010136"/>
    </source>
</evidence>
<comment type="similarity">
    <text evidence="3">Belongs to the peptidase M1 family.</text>
</comment>
<dbReference type="RefSeq" id="WP_186347305.1">
    <property type="nucleotide sequence ID" value="NZ_BMMR01000001.1"/>
</dbReference>
<feature type="domain" description="Peptidase M1 membrane alanine aminopeptidase" evidence="14">
    <location>
        <begin position="326"/>
        <end position="467"/>
    </location>
</feature>
<keyword evidence="8" id="KW-0378">Hydrolase</keyword>
<keyword evidence="10" id="KW-0482">Metalloprotease</keyword>
<protein>
    <recommendedName>
        <fullName evidence="5">Aminopeptidase N</fullName>
        <ecNumber evidence="4">3.4.11.2</ecNumber>
    </recommendedName>
    <alternativeName>
        <fullName evidence="11">Alanine aminopeptidase</fullName>
    </alternativeName>
    <alternativeName>
        <fullName evidence="12">Lysyl aminopeptidase</fullName>
    </alternativeName>
</protein>
<evidence type="ECO:0000256" key="1">
    <source>
        <dbReference type="ARBA" id="ARBA00000098"/>
    </source>
</evidence>
<dbReference type="InterPro" id="IPR014782">
    <property type="entry name" value="Peptidase_M1_dom"/>
</dbReference>
<dbReference type="EC" id="3.4.11.2" evidence="4"/>
<keyword evidence="9" id="KW-0862">Zinc</keyword>
<comment type="catalytic activity">
    <reaction evidence="1">
        <text>Release of an N-terminal amino acid, Xaa-|-Yaa- from a peptide, amide or arylamide. Xaa is preferably Ala, but may be most amino acids including Pro (slow action). When a terminal hydrophobic residue is followed by a prolyl residue, the two may be released as an intact Xaa-Pro dipeptide.</text>
        <dbReference type="EC" id="3.4.11.2"/>
    </reaction>
</comment>
<gene>
    <name evidence="16" type="ORF">H7344_17620</name>
</gene>
<dbReference type="CDD" id="cd09603">
    <property type="entry name" value="M1_APN_like"/>
    <property type="match status" value="1"/>
</dbReference>
<evidence type="ECO:0000313" key="17">
    <source>
        <dbReference type="Proteomes" id="UP000604001"/>
    </source>
</evidence>
<feature type="domain" description="Aminopeptidase N-like N-terminal" evidence="15">
    <location>
        <begin position="58"/>
        <end position="226"/>
    </location>
</feature>
<dbReference type="InterPro" id="IPR050344">
    <property type="entry name" value="Peptidase_M1_aminopeptidases"/>
</dbReference>
<comment type="caution">
    <text evidence="16">The sequence shown here is derived from an EMBL/GenBank/DDBJ whole genome shotgun (WGS) entry which is preliminary data.</text>
</comment>
<keyword evidence="7" id="KW-0479">Metal-binding</keyword>